<dbReference type="Pfam" id="PF24101">
    <property type="entry name" value="WHD_GTF3C1"/>
    <property type="match status" value="1"/>
</dbReference>
<feature type="domain" description="GTF3C1 extended winged-helix" evidence="9">
    <location>
        <begin position="506"/>
        <end position="616"/>
    </location>
</feature>
<dbReference type="GO" id="GO:0006384">
    <property type="term" value="P:transcription initiation at RNA polymerase III promoter"/>
    <property type="evidence" value="ECO:0007669"/>
    <property type="project" value="InterPro"/>
</dbReference>
<dbReference type="STRING" id="102285.A0A0R3TR27"/>
<sequence>MSYIEIIINEICAGGLDGVPISHLWQILQEPPVQFPLDIKEKTKEFLWTKIKCFRSFNFYVRKEEPPPYEYKDRFADLEEIVEESHPAVARKLYPVDEPGVYGSCADYNTRTCVNSQIFSEEIPYSEVYRRWGNLLVVVAPQSLRTKFLTGSEVLNNNMNPKLYRVLELIAKSRYNGIPISGQESILSYGESSSTVFYIRKLFSSDGYIKSQPFITHDAKKRAMRRTTLLHSFRFFRPLTYPLALFLEKLSNFLLESKSRMMLPCIVCQKFEMGRRSLMRIVKFGIQQGCLKLIHVSFSTACALISNSGNDCGEICAEMLRKETLELNNLDGSIMTSNESPGRRFVRDATVIYLQHPFDVEKYMKNAHIDHGSRPASLNQPQEDTALALDDTIVPDTDIVDEKEQFSQGSFYSIHMNGEDTFCVQICRFLSDNEAKSNSLLATHFNSSHRAVSRFADALAGIGKLATSKISVGTTFCLVRRFVTEKEAFDIVRSTNNSRGSISFYNQREQRKAFILENLEKFRVFPSVPALRARIWAHEAARGLPGKMDRKSLSRIVADLVKEARLKFIHMQIIGRRHDGTPRPVDLQLVCHPSIETDSPELIDCVLREKKRYMMTPRNYGALKPEEALMQAPEEDEEEENLRTKFPQAVSLDVSITKKEMELIRLSDKNISKLRRRCLLHKFLFYLLYELPPDTQKVPSTPESWAPVYNPDSVEYRYVPPLPPSTVPGWLTLHDILQSMPMGLFLYLSSPNNAPRILLQWLSVLKGGEASLRPVIKKIISSQVEEANAFSPYRDRASLAPDALRRFELLRTPIAYVPVPGGHSGGLYAWIMSRHNMNRVYKLIRELSSHGLVTLNGQTTQGHLPMANIYLHRKAVILDTRFAAPAHHIVTDTSNCPLLKYTFKTPADIDTYWLHLRAILMYTPFGFSRFSDPALANFADLEPPVLSVKSLREVLVQNDESYTPTLPQILPTTLKRPTPSVVNTAIRALVDIYETKVEMFVLKGVGGLHAALYKVKAPFEEMGYGVNEQGLCTQYQPQYPSPTLQMQPAVRDFEMRIILGEFEPGLKTIGDGAFWPWTVQLFFGTNPVKELELPPEHPEGLFISRSRRYPFRITSTVDKDTDEEGTPRKDHRRTRSYRLRSARKKLRRINSDGESADASGSDADNENDDGDQGEGEEEEEGGYSSPFEELQPIIQSRKRRLRKKASTTPHIHRKAISRRFISTDKRALDERDVEIRNSLHSRRACWTKIEDQLLLACRVASLFLVGHTREYVCVPSNIVRNIMHEYFPIESSDKTSYACSRRLKFLLMLRNDERTQTDILLTKVSSDTELMAKYHIGKSAWVHLYNRDSEQAHHFFRDLVQLIVKNFLPTIAKQCPHMLNKSLLIPGISNEENQEMSRENQFNLERIREMLLKSRETLRSHYDFILLASVHSEQALPDIGQSRPAIVIETLRNLFLGALRLRKEINSPHDPLMLNRILKQYPYEEMTAAVKCLATTDALRKQKSFEDFDLNIIGHFRLKTTLRLVSWCNLHLFINIRFFMEAWSLYRQCSEETRRLRGRQRRSKVKATSQASTDASESLQRPRNEWIITKHDFAEPTSGGLVATFTEFLYCKSVKKNKKSGCLLSAHEWELCSK</sequence>
<feature type="region of interest" description="Disordered" evidence="6">
    <location>
        <begin position="1557"/>
        <end position="1580"/>
    </location>
</feature>
<feature type="domain" description="B-block binding subunit of TFIIIC" evidence="7">
    <location>
        <begin position="164"/>
        <end position="237"/>
    </location>
</feature>
<dbReference type="CDD" id="cd16169">
    <property type="entry name" value="Tau138_eWH"/>
    <property type="match status" value="1"/>
</dbReference>
<evidence type="ECO:0000313" key="11">
    <source>
        <dbReference type="Proteomes" id="UP000278807"/>
    </source>
</evidence>
<dbReference type="OrthoDB" id="6262911at2759"/>
<dbReference type="GO" id="GO:0000127">
    <property type="term" value="C:transcription factor TFIIIC complex"/>
    <property type="evidence" value="ECO:0007669"/>
    <property type="project" value="InterPro"/>
</dbReference>
<name>A0A0R3TR27_RODNA</name>
<evidence type="ECO:0000256" key="1">
    <source>
        <dbReference type="ARBA" id="ARBA00004123"/>
    </source>
</evidence>
<evidence type="ECO:0000256" key="4">
    <source>
        <dbReference type="ARBA" id="ARBA00023163"/>
    </source>
</evidence>
<dbReference type="Pfam" id="PF04182">
    <property type="entry name" value="B-block_TFIIIC"/>
    <property type="match status" value="1"/>
</dbReference>
<evidence type="ECO:0000256" key="2">
    <source>
        <dbReference type="ARBA" id="ARBA00022553"/>
    </source>
</evidence>
<keyword evidence="4" id="KW-0804">Transcription</keyword>
<dbReference type="GO" id="GO:0003677">
    <property type="term" value="F:DNA binding"/>
    <property type="evidence" value="ECO:0007669"/>
    <property type="project" value="UniProtKB-KW"/>
</dbReference>
<feature type="domain" description="General transcription factor 3C polypeptide 1 winged-helix" evidence="8">
    <location>
        <begin position="4"/>
        <end position="68"/>
    </location>
</feature>
<dbReference type="InterPro" id="IPR007309">
    <property type="entry name" value="TFIIIC_Bblock-bd"/>
</dbReference>
<evidence type="ECO:0000259" key="9">
    <source>
        <dbReference type="Pfam" id="PF24101"/>
    </source>
</evidence>
<keyword evidence="2" id="KW-0597">Phosphoprotein</keyword>
<dbReference type="PANTHER" id="PTHR15180:SF1">
    <property type="entry name" value="GENERAL TRANSCRIPTION FACTOR 3C POLYPEPTIDE 1"/>
    <property type="match status" value="1"/>
</dbReference>
<evidence type="ECO:0000259" key="8">
    <source>
        <dbReference type="Pfam" id="PF23704"/>
    </source>
</evidence>
<feature type="compositionally biased region" description="Basic residues" evidence="6">
    <location>
        <begin position="1129"/>
        <end position="1148"/>
    </location>
</feature>
<evidence type="ECO:0000313" key="10">
    <source>
        <dbReference type="EMBL" id="VDO06968.1"/>
    </source>
</evidence>
<accession>A0A0R3TR27</accession>
<proteinExistence type="predicted"/>
<dbReference type="Pfam" id="PF23704">
    <property type="entry name" value="WHD_GTF3C1_N"/>
    <property type="match status" value="1"/>
</dbReference>
<evidence type="ECO:0000313" key="12">
    <source>
        <dbReference type="WBParaSite" id="HNAJ_0001001701-mRNA-1"/>
    </source>
</evidence>
<protein>
    <submittedName>
        <fullName evidence="12">B-block_TFIIIC domain-containing protein</fullName>
    </submittedName>
</protein>
<feature type="region of interest" description="Disordered" evidence="6">
    <location>
        <begin position="1114"/>
        <end position="1190"/>
    </location>
</feature>
<comment type="subcellular location">
    <subcellularLocation>
        <location evidence="1">Nucleus</location>
    </subcellularLocation>
</comment>
<dbReference type="GO" id="GO:0042791">
    <property type="term" value="P:5S class rRNA transcription by RNA polymerase III"/>
    <property type="evidence" value="ECO:0007669"/>
    <property type="project" value="TreeGrafter"/>
</dbReference>
<keyword evidence="3" id="KW-0238">DNA-binding</keyword>
<dbReference type="PANTHER" id="PTHR15180">
    <property type="entry name" value="GENERAL TRANSCRIPTION FACTOR 3C POLYPEPTIDE 1"/>
    <property type="match status" value="1"/>
</dbReference>
<evidence type="ECO:0000256" key="6">
    <source>
        <dbReference type="SAM" id="MobiDB-lite"/>
    </source>
</evidence>
<feature type="compositionally biased region" description="Polar residues" evidence="6">
    <location>
        <begin position="1566"/>
        <end position="1579"/>
    </location>
</feature>
<organism evidence="12">
    <name type="scientific">Rodentolepis nana</name>
    <name type="common">Dwarf tapeworm</name>
    <name type="synonym">Hymenolepis nana</name>
    <dbReference type="NCBI Taxonomy" id="102285"/>
    <lineage>
        <taxon>Eukaryota</taxon>
        <taxon>Metazoa</taxon>
        <taxon>Spiralia</taxon>
        <taxon>Lophotrochozoa</taxon>
        <taxon>Platyhelminthes</taxon>
        <taxon>Cestoda</taxon>
        <taxon>Eucestoda</taxon>
        <taxon>Cyclophyllidea</taxon>
        <taxon>Hymenolepididae</taxon>
        <taxon>Rodentolepis</taxon>
    </lineage>
</organism>
<evidence type="ECO:0000259" key="7">
    <source>
        <dbReference type="Pfam" id="PF04182"/>
    </source>
</evidence>
<reference evidence="12" key="1">
    <citation type="submission" date="2017-02" db="UniProtKB">
        <authorList>
            <consortium name="WormBaseParasite"/>
        </authorList>
    </citation>
    <scope>IDENTIFICATION</scope>
</reference>
<reference evidence="10 11" key="2">
    <citation type="submission" date="2018-11" db="EMBL/GenBank/DDBJ databases">
        <authorList>
            <consortium name="Pathogen Informatics"/>
        </authorList>
    </citation>
    <scope>NUCLEOTIDE SEQUENCE [LARGE SCALE GENOMIC DNA]</scope>
</reference>
<dbReference type="WBParaSite" id="HNAJ_0001001701-mRNA-1">
    <property type="protein sequence ID" value="HNAJ_0001001701-mRNA-1"/>
    <property type="gene ID" value="HNAJ_0001001701"/>
</dbReference>
<gene>
    <name evidence="10" type="ORF">HNAJ_LOCUS10012</name>
</gene>
<feature type="compositionally biased region" description="Low complexity" evidence="6">
    <location>
        <begin position="1152"/>
        <end position="1162"/>
    </location>
</feature>
<evidence type="ECO:0000256" key="5">
    <source>
        <dbReference type="ARBA" id="ARBA00023242"/>
    </source>
</evidence>
<dbReference type="GO" id="GO:0005634">
    <property type="term" value="C:nucleus"/>
    <property type="evidence" value="ECO:0007669"/>
    <property type="project" value="UniProtKB-SubCell"/>
</dbReference>
<dbReference type="Proteomes" id="UP000278807">
    <property type="component" value="Unassembled WGS sequence"/>
</dbReference>
<keyword evidence="5" id="KW-0539">Nucleus</keyword>
<dbReference type="InterPro" id="IPR056467">
    <property type="entry name" value="eWH_GTF3C1"/>
</dbReference>
<dbReference type="InterPro" id="IPR035625">
    <property type="entry name" value="Tfc3-like_eWH"/>
</dbReference>
<evidence type="ECO:0000256" key="3">
    <source>
        <dbReference type="ARBA" id="ARBA00023125"/>
    </source>
</evidence>
<keyword evidence="11" id="KW-1185">Reference proteome</keyword>
<feature type="compositionally biased region" description="Acidic residues" evidence="6">
    <location>
        <begin position="1163"/>
        <end position="1181"/>
    </location>
</feature>
<dbReference type="InterPro" id="IPR056428">
    <property type="entry name" value="WH_GTF3C1"/>
</dbReference>
<dbReference type="EMBL" id="UZAE01012841">
    <property type="protein sequence ID" value="VDO06968.1"/>
    <property type="molecule type" value="Genomic_DNA"/>
</dbReference>
<dbReference type="InterPro" id="IPR044210">
    <property type="entry name" value="Tfc3-like"/>
</dbReference>